<proteinExistence type="predicted"/>
<dbReference type="SMART" id="SM00530">
    <property type="entry name" value="HTH_XRE"/>
    <property type="match status" value="1"/>
</dbReference>
<name>A0A3S3BMY8_9NOCA</name>
<dbReference type="Pfam" id="PF01381">
    <property type="entry name" value="HTH_3"/>
    <property type="match status" value="1"/>
</dbReference>
<dbReference type="GO" id="GO:0003677">
    <property type="term" value="F:DNA binding"/>
    <property type="evidence" value="ECO:0007669"/>
    <property type="project" value="InterPro"/>
</dbReference>
<keyword evidence="3" id="KW-1185">Reference proteome</keyword>
<evidence type="ECO:0000313" key="3">
    <source>
        <dbReference type="Proteomes" id="UP000284333"/>
    </source>
</evidence>
<accession>A0A3S3BMY8</accession>
<feature type="domain" description="HTH cro/C1-type" evidence="1">
    <location>
        <begin position="1"/>
        <end position="60"/>
    </location>
</feature>
<protein>
    <submittedName>
        <fullName evidence="2">XRE family transcriptional regulator</fullName>
    </submittedName>
</protein>
<organism evidence="2 3">
    <name type="scientific">Rhodococcus spongiicola</name>
    <dbReference type="NCBI Taxonomy" id="2487352"/>
    <lineage>
        <taxon>Bacteria</taxon>
        <taxon>Bacillati</taxon>
        <taxon>Actinomycetota</taxon>
        <taxon>Actinomycetes</taxon>
        <taxon>Mycobacteriales</taxon>
        <taxon>Nocardiaceae</taxon>
        <taxon>Rhodococcus</taxon>
    </lineage>
</organism>
<dbReference type="SUPFAM" id="SSF47413">
    <property type="entry name" value="lambda repressor-like DNA-binding domains"/>
    <property type="match status" value="1"/>
</dbReference>
<dbReference type="PROSITE" id="PS50943">
    <property type="entry name" value="HTH_CROC1"/>
    <property type="match status" value="1"/>
</dbReference>
<dbReference type="InterPro" id="IPR001387">
    <property type="entry name" value="Cro/C1-type_HTH"/>
</dbReference>
<reference evidence="2 3" key="1">
    <citation type="submission" date="2018-11" db="EMBL/GenBank/DDBJ databases">
        <title>Rhodococcus spongicola sp. nov. and Rhodococcus xishaensis sp. nov. from marine sponges.</title>
        <authorList>
            <person name="Li L."/>
            <person name="Lin H.W."/>
        </authorList>
    </citation>
    <scope>NUCLEOTIDE SEQUENCE [LARGE SCALE GENOMIC DNA]</scope>
    <source>
        <strain evidence="2 3">LHW50502</strain>
    </source>
</reference>
<dbReference type="AlphaFoldDB" id="A0A3S3BMY8"/>
<dbReference type="InterPro" id="IPR010982">
    <property type="entry name" value="Lambda_DNA-bd_dom_sf"/>
</dbReference>
<dbReference type="Proteomes" id="UP000284333">
    <property type="component" value="Unassembled WGS sequence"/>
</dbReference>
<evidence type="ECO:0000313" key="2">
    <source>
        <dbReference type="EMBL" id="RVW05053.1"/>
    </source>
</evidence>
<comment type="caution">
    <text evidence="2">The sequence shown here is derived from an EMBL/GenBank/DDBJ whole genome shotgun (WGS) entry which is preliminary data.</text>
</comment>
<evidence type="ECO:0000259" key="1">
    <source>
        <dbReference type="PROSITE" id="PS50943"/>
    </source>
</evidence>
<gene>
    <name evidence="2" type="ORF">EF834_07905</name>
</gene>
<dbReference type="Gene3D" id="1.10.260.40">
    <property type="entry name" value="lambda repressor-like DNA-binding domains"/>
    <property type="match status" value="1"/>
</dbReference>
<dbReference type="CDD" id="cd00093">
    <property type="entry name" value="HTH_XRE"/>
    <property type="match status" value="1"/>
</dbReference>
<dbReference type="EMBL" id="RKLN01000002">
    <property type="protein sequence ID" value="RVW05053.1"/>
    <property type="molecule type" value="Genomic_DNA"/>
</dbReference>
<sequence length="149" mass="16997">MKRLRRTQRLTLRDLAERMDAAGRRIAHTSLSDIENGSRRIDVDDLLALAIALDVSPATLLMPVAEGGEAEVEATGVGTATARQLWLWIVAESAGRPGWPVIDLDWMMRARPEWKFEEETADTPENERKMINTLLEFFERRNDRRHGDD</sequence>